<dbReference type="RefSeq" id="WP_149171125.1">
    <property type="nucleotide sequence ID" value="NZ_VTOY01000003.1"/>
</dbReference>
<evidence type="ECO:0000256" key="3">
    <source>
        <dbReference type="ARBA" id="ARBA00022578"/>
    </source>
</evidence>
<dbReference type="AlphaFoldDB" id="A0A5D6W544"/>
<keyword evidence="8" id="KW-1185">Reference proteome</keyword>
<dbReference type="GO" id="GO:0003677">
    <property type="term" value="F:DNA binding"/>
    <property type="evidence" value="ECO:0007669"/>
    <property type="project" value="UniProtKB-UniRule"/>
</dbReference>
<dbReference type="InterPro" id="IPR001207">
    <property type="entry name" value="Transposase_mutator"/>
</dbReference>
<evidence type="ECO:0000256" key="1">
    <source>
        <dbReference type="ARBA" id="ARBA00002190"/>
    </source>
</evidence>
<comment type="function">
    <text evidence="1 6">Required for the transposition of the insertion element.</text>
</comment>
<evidence type="ECO:0000256" key="6">
    <source>
        <dbReference type="RuleBase" id="RU365089"/>
    </source>
</evidence>
<dbReference type="Proteomes" id="UP000323646">
    <property type="component" value="Unassembled WGS sequence"/>
</dbReference>
<dbReference type="GO" id="GO:0006313">
    <property type="term" value="P:DNA transposition"/>
    <property type="evidence" value="ECO:0007669"/>
    <property type="project" value="UniProtKB-UniRule"/>
</dbReference>
<accession>A0A5D6W544</accession>
<keyword evidence="5 6" id="KW-0233">DNA recombination</keyword>
<comment type="caution">
    <text evidence="7">The sequence shown here is derived from an EMBL/GenBank/DDBJ whole genome shotgun (WGS) entry which is preliminary data.</text>
</comment>
<dbReference type="EMBL" id="VTOY01000003">
    <property type="protein sequence ID" value="TYZ23373.1"/>
    <property type="molecule type" value="Genomic_DNA"/>
</dbReference>
<keyword evidence="4 6" id="KW-0238">DNA-binding</keyword>
<comment type="similarity">
    <text evidence="2 6">Belongs to the transposase mutator family.</text>
</comment>
<reference evidence="7 8" key="1">
    <citation type="submission" date="2019-08" db="EMBL/GenBank/DDBJ databases">
        <title>Selenomonas sp. mPRGC5 and Selenomonas sp. mPRGC8 isolated from ruminal fluid of dairy goat (Capra hircus).</title>
        <authorList>
            <person name="Poothong S."/>
            <person name="Nuengjamnong C."/>
            <person name="Tanasupawat S."/>
        </authorList>
    </citation>
    <scope>NUCLEOTIDE SEQUENCE [LARGE SCALE GENOMIC DNA]</scope>
    <source>
        <strain evidence="8">mPRGC5</strain>
    </source>
</reference>
<protein>
    <recommendedName>
        <fullName evidence="6">Mutator family transposase</fullName>
    </recommendedName>
</protein>
<organism evidence="7 8">
    <name type="scientific">Selenomonas ruminis</name>
    <dbReference type="NCBI Taxonomy" id="2593411"/>
    <lineage>
        <taxon>Bacteria</taxon>
        <taxon>Bacillati</taxon>
        <taxon>Bacillota</taxon>
        <taxon>Negativicutes</taxon>
        <taxon>Selenomonadales</taxon>
        <taxon>Selenomonadaceae</taxon>
        <taxon>Selenomonas</taxon>
    </lineage>
</organism>
<evidence type="ECO:0000313" key="7">
    <source>
        <dbReference type="EMBL" id="TYZ23373.1"/>
    </source>
</evidence>
<dbReference type="PANTHER" id="PTHR33217">
    <property type="entry name" value="TRANSPOSASE FOR INSERTION SEQUENCE ELEMENT IS1081"/>
    <property type="match status" value="1"/>
</dbReference>
<dbReference type="NCBIfam" id="NF033543">
    <property type="entry name" value="transpos_IS256"/>
    <property type="match status" value="1"/>
</dbReference>
<dbReference type="PROSITE" id="PS01007">
    <property type="entry name" value="TRANSPOSASE_MUTATOR"/>
    <property type="match status" value="1"/>
</dbReference>
<dbReference type="OrthoDB" id="9779930at2"/>
<gene>
    <name evidence="7" type="ORF">FZ040_05700</name>
</gene>
<keyword evidence="3 6" id="KW-0815">Transposition</keyword>
<dbReference type="PANTHER" id="PTHR33217:SF8">
    <property type="entry name" value="MUTATOR FAMILY TRANSPOSASE"/>
    <property type="match status" value="1"/>
</dbReference>
<dbReference type="GO" id="GO:0004803">
    <property type="term" value="F:transposase activity"/>
    <property type="evidence" value="ECO:0007669"/>
    <property type="project" value="UniProtKB-UniRule"/>
</dbReference>
<evidence type="ECO:0000256" key="5">
    <source>
        <dbReference type="ARBA" id="ARBA00023172"/>
    </source>
</evidence>
<evidence type="ECO:0000313" key="8">
    <source>
        <dbReference type="Proteomes" id="UP000323646"/>
    </source>
</evidence>
<name>A0A5D6W544_9FIRM</name>
<evidence type="ECO:0000256" key="4">
    <source>
        <dbReference type="ARBA" id="ARBA00023125"/>
    </source>
</evidence>
<keyword evidence="6" id="KW-0814">Transposable element</keyword>
<proteinExistence type="inferred from homology"/>
<evidence type="ECO:0000256" key="2">
    <source>
        <dbReference type="ARBA" id="ARBA00010961"/>
    </source>
</evidence>
<dbReference type="Pfam" id="PF00872">
    <property type="entry name" value="Transposase_mut"/>
    <property type="match status" value="1"/>
</dbReference>
<sequence length="412" mass="47583">MSRKTRSPEEQARRAKIRELLQASNIGSMEDIQNLFKETIAEFMENGLETELDESLGYGKYDYKNKDTYNSRNGHSKKNLRTSFGEVEVSVPRDRKGEFDPQLIKKNQTSISQDIEEKIFSMYAKGMTTSDIESHVRDIYSIDVSDTTISRITDKILPIAREWQQRPLESLYAVVFMDAIHYHVRSEGQIVKKAVYIAIGIDMDGHKDVLGMWVGENESAKFWANILNSLRNRDVEDILIACTDNLTGFAAAIEAVFPQTDIQNCIIHQLRNSSKYVSYKDLKALMADLKAVYAAVDEPSALAALERFLDRWDKEYPKISQSWQDNWANLSTYFKFPTELRKLIYTTNTIEGFNRQLRKVTKAKSVFPTDDSLLKMLYLAMMDITRKWTGRRQDWSLIHAQLAIYFDGRIPE</sequence>